<protein>
    <submittedName>
        <fullName evidence="2">Uncharacterized protein</fullName>
    </submittedName>
</protein>
<dbReference type="EMBL" id="JAENGY010000555">
    <property type="protein sequence ID" value="KAG6960466.1"/>
    <property type="molecule type" value="Genomic_DNA"/>
</dbReference>
<feature type="compositionally biased region" description="Low complexity" evidence="1">
    <location>
        <begin position="136"/>
        <end position="146"/>
    </location>
</feature>
<organism evidence="2 3">
    <name type="scientific">Phytophthora aleatoria</name>
    <dbReference type="NCBI Taxonomy" id="2496075"/>
    <lineage>
        <taxon>Eukaryota</taxon>
        <taxon>Sar</taxon>
        <taxon>Stramenopiles</taxon>
        <taxon>Oomycota</taxon>
        <taxon>Peronosporomycetes</taxon>
        <taxon>Peronosporales</taxon>
        <taxon>Peronosporaceae</taxon>
        <taxon>Phytophthora</taxon>
    </lineage>
</organism>
<proteinExistence type="predicted"/>
<dbReference type="AlphaFoldDB" id="A0A8J5INZ7"/>
<name>A0A8J5INZ7_9STRA</name>
<feature type="region of interest" description="Disordered" evidence="1">
    <location>
        <begin position="1"/>
        <end position="23"/>
    </location>
</feature>
<gene>
    <name evidence="2" type="ORF">JG688_00009570</name>
</gene>
<reference evidence="2" key="1">
    <citation type="submission" date="2021-01" db="EMBL/GenBank/DDBJ databases">
        <title>Phytophthora aleatoria, a newly-described species from Pinus radiata is distinct from Phytophthora cactorum isolates based on comparative genomics.</title>
        <authorList>
            <person name="Mcdougal R."/>
            <person name="Panda P."/>
            <person name="Williams N."/>
            <person name="Studholme D.J."/>
        </authorList>
    </citation>
    <scope>NUCLEOTIDE SEQUENCE</scope>
    <source>
        <strain evidence="2">NZFS 4037</strain>
    </source>
</reference>
<comment type="caution">
    <text evidence="2">The sequence shown here is derived from an EMBL/GenBank/DDBJ whole genome shotgun (WGS) entry which is preliminary data.</text>
</comment>
<evidence type="ECO:0000256" key="1">
    <source>
        <dbReference type="SAM" id="MobiDB-lite"/>
    </source>
</evidence>
<dbReference type="Proteomes" id="UP000709295">
    <property type="component" value="Unassembled WGS sequence"/>
</dbReference>
<sequence length="239" mass="26360">MELRRLPTRPPEHEDEAAEPRTYSSKQVGEFFDVKPGRLNPHPGLNDTAGVCTDDIVRMWQQWPLELPMFVKVILASMPVITSQIWMVEKLSRMASIEKGQESTAAKIAMTEFPDEAKAPATQARNWRVKDRDGVGVDQDGSSGNSLTAGTEGPASCGDAAVVLARLVTTLWPGLHEVTEPTVKSVFVYAVAQLVRKYSVLKLEVELRVLSLHVSKALVGRPTVQPTVRCIVVQQYLTV</sequence>
<evidence type="ECO:0000313" key="3">
    <source>
        <dbReference type="Proteomes" id="UP000709295"/>
    </source>
</evidence>
<evidence type="ECO:0000313" key="2">
    <source>
        <dbReference type="EMBL" id="KAG6960466.1"/>
    </source>
</evidence>
<feature type="region of interest" description="Disordered" evidence="1">
    <location>
        <begin position="132"/>
        <end position="154"/>
    </location>
</feature>
<keyword evidence="3" id="KW-1185">Reference proteome</keyword>
<accession>A0A8J5INZ7</accession>